<reference evidence="1" key="1">
    <citation type="journal article" date="2020" name="Stud. Mycol.">
        <title>101 Dothideomycetes genomes: a test case for predicting lifestyles and emergence of pathogens.</title>
        <authorList>
            <person name="Haridas S."/>
            <person name="Albert R."/>
            <person name="Binder M."/>
            <person name="Bloem J."/>
            <person name="Labutti K."/>
            <person name="Salamov A."/>
            <person name="Andreopoulos B."/>
            <person name="Baker S."/>
            <person name="Barry K."/>
            <person name="Bills G."/>
            <person name="Bluhm B."/>
            <person name="Cannon C."/>
            <person name="Castanera R."/>
            <person name="Culley D."/>
            <person name="Daum C."/>
            <person name="Ezra D."/>
            <person name="Gonzalez J."/>
            <person name="Henrissat B."/>
            <person name="Kuo A."/>
            <person name="Liang C."/>
            <person name="Lipzen A."/>
            <person name="Lutzoni F."/>
            <person name="Magnuson J."/>
            <person name="Mondo S."/>
            <person name="Nolan M."/>
            <person name="Ohm R."/>
            <person name="Pangilinan J."/>
            <person name="Park H.-J."/>
            <person name="Ramirez L."/>
            <person name="Alfaro M."/>
            <person name="Sun H."/>
            <person name="Tritt A."/>
            <person name="Yoshinaga Y."/>
            <person name="Zwiers L.-H."/>
            <person name="Turgeon B."/>
            <person name="Goodwin S."/>
            <person name="Spatafora J."/>
            <person name="Crous P."/>
            <person name="Grigoriev I."/>
        </authorList>
    </citation>
    <scope>NUCLEOTIDE SEQUENCE</scope>
    <source>
        <strain evidence="1">ATCC 200398</strain>
    </source>
</reference>
<evidence type="ECO:0000313" key="1">
    <source>
        <dbReference type="EMBL" id="KAF2475222.1"/>
    </source>
</evidence>
<keyword evidence="2" id="KW-1185">Reference proteome</keyword>
<sequence length="1109" mass="124283">MNRAAHILLAFLLMHAQLIDSASPRSLLSTHIRRDDDGIPPSPPWVYPNTIKPTPKCMALTLSDDCPFSTSSSIKSCSAEKCTMTFIGSCMQKGTLVDKSCFCTDKLNERSCSACSGTRTRTQYLSWLNSTCGDITGWHGLSKNWTRWDPKPNSFCRNFNDSLWNPNIYNATEAAAATFRYVNKTYSPWFNPKYSADKYDPLLDSGLYLDLNAFCKSVYPPSEDSCGSGGLHSRLLLWASTKCKPPQGFGWTENWKDDLAILNSSFVEKSTLPSLVNTPGSQRCSNHINTTMSKCISQRCKESTCAQIVDAIGLSCFCKEMDLPEKCNPVGVERSAEFLWLNSTCASVAAFPGLPKGWEDSLLKMNSTYGAPTNFTTWPKCANANNCGTNLNTIVTNCTQNLCNINPQTGLCTSILPGVNPACYCSPNCKLSWEREQYLNWMNTTCGLVSSWHGLPSNWVDLLLVQDSELLPWNWRIRISYLTTGSNNSTSSTSQGRHCPSASSKLAAFAVVNVAMLVLIPILGRRDVMKKITFGTLGHRASLMWLVTGPFTVLLHIASNAIAALIIKRTPGFGSVEIGQLILLWCTRPRLAWMIVALIPFQASEEIYFSVASSTMIAEVILQTLGGYYMGVATNYARRQKFYQRSRLAKTPKGRDAMIMYAGSIMWLSIIVIAIATCVWSLLGLSNFVASVAFAIRGLDRQARKRSKIAEYQANQLASQQSISSTRYRTTGLDKKFPNLDNEAVRMCKSIQMDMNNLSRFWKRVETYVTKDMKAMRAAQRTERAREKGKRKGNRTQGQNYPQDENSINNTTRTLVTDSMDQAYATWYNTPESQRLKIHRLNEVFSAKETWVRQNKTAILNELDATERRLQTYRVSLSEVDAEIRCLDNVIRLFATSGFQSRSHDGYWRARQCDEAQYLNALLVAGKAKGEQYYPPYPKTNWKPSRREVGILQSFKDKKLSYAKLRAQLIGPCLQAEEGNDRSQVTLKRLVENEQLYLTCLKELRAVVLPLPAACATFTRDCKMLISIWTKQKAKREAEKVEKQDGNSLLKKIAIRTIAGMIGCSIAQWIWWVGYIKVAGDTYCPPKLGKIAVIWTLFSLLGGMVGGSF</sequence>
<name>A0ACB6RA70_9PLEO</name>
<organism evidence="1 2">
    <name type="scientific">Lindgomyces ingoldianus</name>
    <dbReference type="NCBI Taxonomy" id="673940"/>
    <lineage>
        <taxon>Eukaryota</taxon>
        <taxon>Fungi</taxon>
        <taxon>Dikarya</taxon>
        <taxon>Ascomycota</taxon>
        <taxon>Pezizomycotina</taxon>
        <taxon>Dothideomycetes</taxon>
        <taxon>Pleosporomycetidae</taxon>
        <taxon>Pleosporales</taxon>
        <taxon>Lindgomycetaceae</taxon>
        <taxon>Lindgomyces</taxon>
    </lineage>
</organism>
<comment type="caution">
    <text evidence="1">The sequence shown here is derived from an EMBL/GenBank/DDBJ whole genome shotgun (WGS) entry which is preliminary data.</text>
</comment>
<proteinExistence type="predicted"/>
<protein>
    <submittedName>
        <fullName evidence="1">Uncharacterized protein</fullName>
    </submittedName>
</protein>
<evidence type="ECO:0000313" key="2">
    <source>
        <dbReference type="Proteomes" id="UP000799755"/>
    </source>
</evidence>
<gene>
    <name evidence="1" type="ORF">BDR25DRAFT_310647</name>
</gene>
<dbReference type="EMBL" id="MU003496">
    <property type="protein sequence ID" value="KAF2475222.1"/>
    <property type="molecule type" value="Genomic_DNA"/>
</dbReference>
<accession>A0ACB6RA70</accession>
<dbReference type="Proteomes" id="UP000799755">
    <property type="component" value="Unassembled WGS sequence"/>
</dbReference>